<organism evidence="1">
    <name type="scientific">Candidatus Phytoplasma australasiaticum subsp. australasiaticum</name>
    <dbReference type="NCBI Taxonomy" id="2832407"/>
    <lineage>
        <taxon>Bacteria</taxon>
        <taxon>Bacillati</taxon>
        <taxon>Mycoplasmatota</taxon>
        <taxon>Mollicutes</taxon>
        <taxon>Acholeplasmatales</taxon>
        <taxon>Acholeplasmataceae</taxon>
        <taxon>Candidatus Phytoplasma</taxon>
        <taxon>16SrII (Peanut WB group)</taxon>
        <taxon>Candidatus Phytoplasma australasiaticum</taxon>
    </lineage>
</organism>
<reference evidence="1" key="1">
    <citation type="submission" date="2020-08" db="EMBL/GenBank/DDBJ databases">
        <title>Phytoplasma sp. strain PR08 associated with Phyllody Disease of Parthenium hysterophorus.</title>
        <authorList>
            <person name="Kirdat K."/>
            <person name="Tiwarekar B."/>
            <person name="Yadav A."/>
        </authorList>
    </citation>
    <scope>NUCLEOTIDE SEQUENCE [LARGE SCALE GENOMIC DNA]</scope>
    <source>
        <strain evidence="1">PR08</strain>
    </source>
</reference>
<protein>
    <submittedName>
        <fullName evidence="1">Uncharacterized protein</fullName>
    </submittedName>
</protein>
<evidence type="ECO:0000313" key="1">
    <source>
        <dbReference type="EMBL" id="QOX89421.1"/>
    </source>
</evidence>
<proteinExistence type="predicted"/>
<accession>A0A7S7G0R5</accession>
<name>A0A7S7G0R5_9MOLU</name>
<dbReference type="AlphaFoldDB" id="A0A7S7G0R5"/>
<dbReference type="EMBL" id="CP060385">
    <property type="protein sequence ID" value="QOX89421.1"/>
    <property type="molecule type" value="Genomic_DNA"/>
</dbReference>
<gene>
    <name evidence="1" type="ORF">H7685_00550</name>
</gene>
<sequence length="57" mass="7135">MNQNEYQDSFIKLNQYVVWTLKDNVYRVFIDKSYYQKFDILYQPKVNIFLLNIFFLL</sequence>